<gene>
    <name evidence="4" type="ORF">C7U55_09095</name>
    <name evidence="3" type="ORF">LJD69_08295</name>
</gene>
<dbReference type="Proteomes" id="UP000241201">
    <property type="component" value="Unassembled WGS sequence"/>
</dbReference>
<accession>A0A2T3FWJ9</accession>
<sequence length="178" mass="20855">MESKKVESNAELTPFEKEFKVQLNLPAVYFSVFYAIYVVYMIVSRNFSDLPAVVALGVVAIGYLFGYRPYKYVVKRRTLEIHRRIGKTKEINLMNCETITDPIAKMTKIITNAHSYEIYMDDGTRQTVAPKDQMGFVDAVVHSNKRIHCQVEEYNQTHRKWEKKRRKEEKKAKRTATH</sequence>
<dbReference type="GeneID" id="77471245"/>
<reference evidence="3" key="3">
    <citation type="submission" date="2021-10" db="EMBL/GenBank/DDBJ databases">
        <title>Collection of gut derived symbiotic bacterial strains cultured from healthy donors.</title>
        <authorList>
            <person name="Lin H."/>
            <person name="Littmann E."/>
            <person name="Kohout C."/>
            <person name="Pamer E.G."/>
        </authorList>
    </citation>
    <scope>NUCLEOTIDE SEQUENCE</scope>
    <source>
        <strain evidence="3">DFI.4.48</strain>
    </source>
</reference>
<feature type="region of interest" description="Disordered" evidence="1">
    <location>
        <begin position="158"/>
        <end position="178"/>
    </location>
</feature>
<comment type="caution">
    <text evidence="4">The sequence shown here is derived from an EMBL/GenBank/DDBJ whole genome shotgun (WGS) entry which is preliminary data.</text>
</comment>
<evidence type="ECO:0000256" key="2">
    <source>
        <dbReference type="SAM" id="Phobius"/>
    </source>
</evidence>
<dbReference type="RefSeq" id="WP_106988301.1">
    <property type="nucleotide sequence ID" value="NZ_DBGDQT010000054.1"/>
</dbReference>
<feature type="transmembrane region" description="Helical" evidence="2">
    <location>
        <begin position="49"/>
        <end position="67"/>
    </location>
</feature>
<keyword evidence="2" id="KW-1133">Transmembrane helix</keyword>
<reference evidence="4" key="2">
    <citation type="journal article" date="2019" name="Int. J. Syst. Evol. Microbiol.">
        <title>Faecalibacillus intestinalis gen. nov., sp. nov. and Faecalibacillus faecis sp. nov., isolated from human faeces.</title>
        <authorList>
            <person name="Seo B."/>
            <person name="Jeon K."/>
            <person name="Baek I."/>
            <person name="Lee Y.M."/>
            <person name="Baek K."/>
            <person name="Ko G."/>
        </authorList>
    </citation>
    <scope>NUCLEOTIDE SEQUENCE</scope>
    <source>
        <strain evidence="4">SNUG30370</strain>
    </source>
</reference>
<name>A0A2T3FWJ9_9FIRM</name>
<dbReference type="EMBL" id="PYLP01000012">
    <property type="protein sequence ID" value="PST39632.1"/>
    <property type="molecule type" value="Genomic_DNA"/>
</dbReference>
<proteinExistence type="predicted"/>
<reference evidence="5" key="1">
    <citation type="submission" date="2018-03" db="EMBL/GenBank/DDBJ databases">
        <title>Lachnoclostridium SNUG30370 gen.nov., sp.nov., isolated from human faeces.</title>
        <authorList>
            <person name="Seo B."/>
            <person name="Jeon K."/>
            <person name="Ko G."/>
        </authorList>
    </citation>
    <scope>NUCLEOTIDE SEQUENCE [LARGE SCALE GENOMIC DNA]</scope>
    <source>
        <strain evidence="5">SNUG30370</strain>
    </source>
</reference>
<evidence type="ECO:0000256" key="1">
    <source>
        <dbReference type="SAM" id="MobiDB-lite"/>
    </source>
</evidence>
<dbReference type="AlphaFoldDB" id="A0A2T3FWJ9"/>
<keyword evidence="2" id="KW-0812">Transmembrane</keyword>
<evidence type="ECO:0000313" key="4">
    <source>
        <dbReference type="EMBL" id="PST39632.1"/>
    </source>
</evidence>
<keyword evidence="2" id="KW-0472">Membrane</keyword>
<feature type="transmembrane region" description="Helical" evidence="2">
    <location>
        <begin position="21"/>
        <end position="43"/>
    </location>
</feature>
<dbReference type="Proteomes" id="UP001198439">
    <property type="component" value="Unassembled WGS sequence"/>
</dbReference>
<protein>
    <submittedName>
        <fullName evidence="4">Uncharacterized protein</fullName>
    </submittedName>
</protein>
<evidence type="ECO:0000313" key="3">
    <source>
        <dbReference type="EMBL" id="MCB8610592.1"/>
    </source>
</evidence>
<evidence type="ECO:0000313" key="5">
    <source>
        <dbReference type="Proteomes" id="UP000241201"/>
    </source>
</evidence>
<keyword evidence="5" id="KW-1185">Reference proteome</keyword>
<dbReference type="EMBL" id="JAJDKZ010000020">
    <property type="protein sequence ID" value="MCB8610592.1"/>
    <property type="molecule type" value="Genomic_DNA"/>
</dbReference>
<organism evidence="4 5">
    <name type="scientific">Faecalibacillus faecis</name>
    <dbReference type="NCBI Taxonomy" id="1982628"/>
    <lineage>
        <taxon>Bacteria</taxon>
        <taxon>Bacillati</taxon>
        <taxon>Bacillota</taxon>
        <taxon>Erysipelotrichia</taxon>
        <taxon>Erysipelotrichales</taxon>
        <taxon>Coprobacillaceae</taxon>
        <taxon>Faecalibacillus</taxon>
    </lineage>
</organism>